<proteinExistence type="predicted"/>
<dbReference type="RefSeq" id="WP_212988152.1">
    <property type="nucleotide sequence ID" value="NZ_BAABEA010000009.1"/>
</dbReference>
<keyword evidence="3" id="KW-1185">Reference proteome</keyword>
<gene>
    <name evidence="2" type="ORF">Aau02nite_21100</name>
</gene>
<dbReference type="EMBL" id="BOQL01000018">
    <property type="protein sequence ID" value="GIM65981.1"/>
    <property type="molecule type" value="Genomic_DNA"/>
</dbReference>
<protein>
    <recommendedName>
        <fullName evidence="1">Glyoxalase/fosfomycin resistance/dioxygenase domain-containing protein</fullName>
    </recommendedName>
</protein>
<evidence type="ECO:0000259" key="1">
    <source>
        <dbReference type="Pfam" id="PF00903"/>
    </source>
</evidence>
<dbReference type="Proteomes" id="UP000681340">
    <property type="component" value="Unassembled WGS sequence"/>
</dbReference>
<dbReference type="SUPFAM" id="SSF54593">
    <property type="entry name" value="Glyoxalase/Bleomycin resistance protein/Dihydroxybiphenyl dioxygenase"/>
    <property type="match status" value="1"/>
</dbReference>
<dbReference type="AlphaFoldDB" id="A0A919S5R1"/>
<evidence type="ECO:0000313" key="2">
    <source>
        <dbReference type="EMBL" id="GIM65981.1"/>
    </source>
</evidence>
<dbReference type="Pfam" id="PF00903">
    <property type="entry name" value="Glyoxalase"/>
    <property type="match status" value="1"/>
</dbReference>
<reference evidence="2" key="1">
    <citation type="submission" date="2021-03" db="EMBL/GenBank/DDBJ databases">
        <title>Whole genome shotgun sequence of Actinoplanes auranticolor NBRC 12245.</title>
        <authorList>
            <person name="Komaki H."/>
            <person name="Tamura T."/>
        </authorList>
    </citation>
    <scope>NUCLEOTIDE SEQUENCE</scope>
    <source>
        <strain evidence="2">NBRC 12245</strain>
    </source>
</reference>
<organism evidence="2 3">
    <name type="scientific">Actinoplanes auranticolor</name>
    <dbReference type="NCBI Taxonomy" id="47988"/>
    <lineage>
        <taxon>Bacteria</taxon>
        <taxon>Bacillati</taxon>
        <taxon>Actinomycetota</taxon>
        <taxon>Actinomycetes</taxon>
        <taxon>Micromonosporales</taxon>
        <taxon>Micromonosporaceae</taxon>
        <taxon>Actinoplanes</taxon>
    </lineage>
</organism>
<dbReference type="Gene3D" id="3.30.720.110">
    <property type="match status" value="1"/>
</dbReference>
<dbReference type="InterPro" id="IPR004360">
    <property type="entry name" value="Glyas_Fos-R_dOase_dom"/>
</dbReference>
<dbReference type="Gene3D" id="3.30.720.120">
    <property type="match status" value="1"/>
</dbReference>
<accession>A0A919S5R1</accession>
<evidence type="ECO:0000313" key="3">
    <source>
        <dbReference type="Proteomes" id="UP000681340"/>
    </source>
</evidence>
<sequence>MTTTATPAGFSTANPFFMTRDADGLIVFLRETFGGTEHLDARTVDVDGLLLHAELEIGGTTLMFAERKPDWPFLPQLTQIYVDDVEEVLARAVQRGARVVTRPTDFFGTTLSRMIDPWGNLWWVYRHGEAPELDWESADGATDAGPAEWTDPDLAYIHRTILEAMPTLGTES</sequence>
<dbReference type="InterPro" id="IPR029068">
    <property type="entry name" value="Glyas_Bleomycin-R_OHBP_Dase"/>
</dbReference>
<feature type="domain" description="Glyoxalase/fosfomycin resistance/dioxygenase" evidence="1">
    <location>
        <begin position="18"/>
        <end position="124"/>
    </location>
</feature>
<dbReference type="PANTHER" id="PTHR34109">
    <property type="entry name" value="BNAUNNG04460D PROTEIN-RELATED"/>
    <property type="match status" value="1"/>
</dbReference>
<comment type="caution">
    <text evidence="2">The sequence shown here is derived from an EMBL/GenBank/DDBJ whole genome shotgun (WGS) entry which is preliminary data.</text>
</comment>
<name>A0A919S5R1_9ACTN</name>
<dbReference type="PANTHER" id="PTHR34109:SF1">
    <property type="entry name" value="VOC DOMAIN-CONTAINING PROTEIN"/>
    <property type="match status" value="1"/>
</dbReference>